<dbReference type="EMBL" id="QKLW01000001">
    <property type="protein sequence ID" value="PYF84069.1"/>
    <property type="molecule type" value="Genomic_DNA"/>
</dbReference>
<keyword evidence="1" id="KW-0472">Membrane</keyword>
<accession>A0A318VJW5</accession>
<dbReference type="AlphaFoldDB" id="A0A318VJW5"/>
<sequence>MNLKQVPFWTSETIVTSVSIGVSVTLAIAILLANQWYSNRRERKKLTCEKIEAFYEATISYENACDQLLTDIQLMKYKRESGYYENDPFVYAQFENALTKMTMLHELYFPSADFDPKAYGIEKMSIIWAANSGEIARKTVNAEEEFSKSRQYVESSSKHLRSLCLKLMREHMV</sequence>
<evidence type="ECO:0000256" key="1">
    <source>
        <dbReference type="SAM" id="Phobius"/>
    </source>
</evidence>
<keyword evidence="3" id="KW-1185">Reference proteome</keyword>
<reference evidence="2 3" key="1">
    <citation type="submission" date="2018-06" db="EMBL/GenBank/DDBJ databases">
        <title>Genomic Encyclopedia of Type Strains, Phase III (KMG-III): the genomes of soil and plant-associated and newly described type strains.</title>
        <authorList>
            <person name="Whitman W."/>
        </authorList>
    </citation>
    <scope>NUCLEOTIDE SEQUENCE [LARGE SCALE GENOMIC DNA]</scope>
    <source>
        <strain evidence="2 3">CECT 7730</strain>
    </source>
</reference>
<feature type="transmembrane region" description="Helical" evidence="1">
    <location>
        <begin position="14"/>
        <end position="37"/>
    </location>
</feature>
<organism evidence="2 3">
    <name type="scientific">Marinomonas alcarazii</name>
    <dbReference type="NCBI Taxonomy" id="491949"/>
    <lineage>
        <taxon>Bacteria</taxon>
        <taxon>Pseudomonadati</taxon>
        <taxon>Pseudomonadota</taxon>
        <taxon>Gammaproteobacteria</taxon>
        <taxon>Oceanospirillales</taxon>
        <taxon>Oceanospirillaceae</taxon>
        <taxon>Marinomonas</taxon>
    </lineage>
</organism>
<name>A0A318VJW5_9GAMM</name>
<comment type="caution">
    <text evidence="2">The sequence shown here is derived from an EMBL/GenBank/DDBJ whole genome shotgun (WGS) entry which is preliminary data.</text>
</comment>
<keyword evidence="1" id="KW-1133">Transmembrane helix</keyword>
<gene>
    <name evidence="2" type="ORF">DFP75_10191</name>
</gene>
<evidence type="ECO:0000313" key="2">
    <source>
        <dbReference type="EMBL" id="PYF84069.1"/>
    </source>
</evidence>
<keyword evidence="1" id="KW-0812">Transmembrane</keyword>
<proteinExistence type="predicted"/>
<evidence type="ECO:0000313" key="3">
    <source>
        <dbReference type="Proteomes" id="UP000247551"/>
    </source>
</evidence>
<protein>
    <submittedName>
        <fullName evidence="2">Uncharacterized protein</fullName>
    </submittedName>
</protein>
<dbReference type="Proteomes" id="UP000247551">
    <property type="component" value="Unassembled WGS sequence"/>
</dbReference>
<dbReference type="RefSeq" id="WP_110571546.1">
    <property type="nucleotide sequence ID" value="NZ_QKLW01000001.1"/>
</dbReference>